<dbReference type="EMBL" id="CP042469">
    <property type="protein sequence ID" value="QOX65257.1"/>
    <property type="molecule type" value="Genomic_DNA"/>
</dbReference>
<organism evidence="1 2">
    <name type="scientific">Anoxybacterium hadale</name>
    <dbReference type="NCBI Taxonomy" id="3408580"/>
    <lineage>
        <taxon>Bacteria</taxon>
        <taxon>Bacillati</taxon>
        <taxon>Bacillota</taxon>
        <taxon>Clostridia</taxon>
        <taxon>Peptostreptococcales</taxon>
        <taxon>Anaerovoracaceae</taxon>
        <taxon>Anoxybacterium</taxon>
    </lineage>
</organism>
<evidence type="ECO:0000313" key="1">
    <source>
        <dbReference type="EMBL" id="QOX65257.1"/>
    </source>
</evidence>
<protein>
    <submittedName>
        <fullName evidence="1">HAD family phosphatase</fullName>
    </submittedName>
</protein>
<sequence>MIKGIVFDMDGLMFDTERLAKEAWTHAGTELGLSITQEMVIKTLGLNNDDTDRVLMEELGEAFDIMAARKIRTEYVVRSIEENGIPMKSGLPELLDYLKKNDYRITVATSSEHEVARYNFRRAGISDFFDQIVCGDIIEHGKPAPDIYLRASEIIGIPPEECLALEDSPMGILAAYRAGLKPVMIPDLKQPDEETTKLLYAKLTSLQDVIQLLMKENERI</sequence>
<evidence type="ECO:0000313" key="2">
    <source>
        <dbReference type="Proteomes" id="UP000594014"/>
    </source>
</evidence>
<proteinExistence type="predicted"/>
<accession>A0ACD1AFD5</accession>
<keyword evidence="2" id="KW-1185">Reference proteome</keyword>
<gene>
    <name evidence="1" type="ORF">FRZ06_18830</name>
</gene>
<reference evidence="1" key="1">
    <citation type="submission" date="2019-08" db="EMBL/GenBank/DDBJ databases">
        <title>Genome sequence of Clostridiales bacterium MT110.</title>
        <authorList>
            <person name="Cao J."/>
        </authorList>
    </citation>
    <scope>NUCLEOTIDE SEQUENCE</scope>
    <source>
        <strain evidence="1">MT110</strain>
    </source>
</reference>
<name>A0ACD1AFD5_9FIRM</name>
<dbReference type="Proteomes" id="UP000594014">
    <property type="component" value="Chromosome"/>
</dbReference>